<dbReference type="InterPro" id="IPR010071">
    <property type="entry name" value="AA_adenyl_dom"/>
</dbReference>
<dbReference type="GO" id="GO:0044550">
    <property type="term" value="P:secondary metabolite biosynthetic process"/>
    <property type="evidence" value="ECO:0007669"/>
    <property type="project" value="UniProtKB-ARBA"/>
</dbReference>
<dbReference type="NCBIfam" id="TIGR01746">
    <property type="entry name" value="Thioester-redct"/>
    <property type="match status" value="1"/>
</dbReference>
<dbReference type="AlphaFoldDB" id="A0A6N7PS93"/>
<dbReference type="SUPFAM" id="SSF56801">
    <property type="entry name" value="Acetyl-CoA synthetase-like"/>
    <property type="match status" value="1"/>
</dbReference>
<dbReference type="Gene3D" id="3.30.300.30">
    <property type="match status" value="1"/>
</dbReference>
<feature type="compositionally biased region" description="Acidic residues" evidence="4">
    <location>
        <begin position="157"/>
        <end position="167"/>
    </location>
</feature>
<keyword evidence="2" id="KW-0596">Phosphopantetheine</keyword>
<gene>
    <name evidence="6" type="ORF">GF068_24430</name>
</gene>
<accession>A0A6N7PS93</accession>
<evidence type="ECO:0000256" key="1">
    <source>
        <dbReference type="ARBA" id="ARBA00001957"/>
    </source>
</evidence>
<dbReference type="EMBL" id="WJIE01000007">
    <property type="protein sequence ID" value="MRG95042.1"/>
    <property type="molecule type" value="Genomic_DNA"/>
</dbReference>
<dbReference type="InterPro" id="IPR036736">
    <property type="entry name" value="ACP-like_sf"/>
</dbReference>
<dbReference type="NCBIfam" id="TIGR01733">
    <property type="entry name" value="AA-adenyl-dom"/>
    <property type="match status" value="1"/>
</dbReference>
<dbReference type="CDD" id="cd05235">
    <property type="entry name" value="SDR_e1"/>
    <property type="match status" value="1"/>
</dbReference>
<evidence type="ECO:0000256" key="2">
    <source>
        <dbReference type="ARBA" id="ARBA00022450"/>
    </source>
</evidence>
<evidence type="ECO:0000313" key="7">
    <source>
        <dbReference type="Proteomes" id="UP000440224"/>
    </source>
</evidence>
<protein>
    <submittedName>
        <fullName evidence="6">Amino acid adenylation domain-containing protein</fullName>
    </submittedName>
</protein>
<dbReference type="FunFam" id="3.40.50.12780:FF:000012">
    <property type="entry name" value="Non-ribosomal peptide synthetase"/>
    <property type="match status" value="1"/>
</dbReference>
<dbReference type="InterPro" id="IPR010080">
    <property type="entry name" value="Thioester_reductase-like_dom"/>
</dbReference>
<dbReference type="OrthoDB" id="9757540at2"/>
<sequence length="1053" mass="114301">MKNVVFQRKGLEMRTEQSASSTAVFAENTRTEYPRDATVHALFEARAREAPGAVAAVLDGHRLTYGELLRRAEGLARRLRRRGAGPGVPVGIFVERSFPLLVGLVGILLSGGAYVPLDPAYPDERLRLMLREAGVRLLVAEPARAKDLSFHGPVLAPDDEGGDDGDGQGEMPRPSSAGDTAYIMFTSGSTGKPKGVAIPHRAVVRLVVGTHYVNLGPDDHVAQLSNLSFDASTFEIWGALLHGARLVVLTQEARVSPSAFRAAVRREGITVMFLTTALFHHLAAAAPDAFSTLDVLLFGGEQLEPSRARAVLRAGGPKRLLHVYGPTENTTFSTAHLVTDVPECAKSVPIGKPISNSTAYVLDEALSPLPPFVAGELYVGGDGLASGYVNAPELTAERFIPDPFSREPGARLYKTGDRAHYLPDGSIEFLGRLDRQVKIHGYRIELGEIEAALLACPWVREAVVTVREDGAGDKRLVAYAATDADAASLRLHLEKQLPPHLLPSSFVVLPALPVTPNGKIDRDVLPLPDRRSSPSLPACPTPPETKTEAELALLWSRLFGVEYIGRDDSFFDLGGDSLHVARLLLHIQEALGVDLPAHHVFHAPRLADLARIVDEVKRADTPSASAPASDWAREAVLDPDIRPCGRPVDESAPLRHVFLTGATGFLGAFLLRDLFRETDAHIYCLVRAADARSGLDRIRANLEKYGLWDPRFAARIVPVPGDLAKPLLGLSRSHFEALAARVQAIHHSGAEISYVKPYLAHRDTNVLGTREVLRLAFTVADKPVHHVSTIAVFGPVGSFRSVRVIGEDFDLDESAPYLDRDTGYSQSKWVAEKLCAEARSRGGVVTVFRPGFIMGDATSGAGNADDFIARLLRGCIQARAYPDLAGQRKDFVPVDYVSAAITRISLSRGARGMAYHLVPPAAGNIDLRRFFELLRGQGFALERLPYAAWLSRVRASIERSLDAPLLPLLPMLGEKVHEGRTRWELYEGMPLHDDTSTRHALAGSGITCPPMNAALLRKYLRWLGQEPPSGGPRPRPSHPSALPTADLPRMAAQ</sequence>
<keyword evidence="3" id="KW-0597">Phosphoprotein</keyword>
<dbReference type="InterPro" id="IPR045851">
    <property type="entry name" value="AMP-bd_C_sf"/>
</dbReference>
<dbReference type="InterPro" id="IPR009081">
    <property type="entry name" value="PP-bd_ACP"/>
</dbReference>
<dbReference type="Pfam" id="PF00501">
    <property type="entry name" value="AMP-binding"/>
    <property type="match status" value="1"/>
</dbReference>
<reference evidence="6 7" key="1">
    <citation type="submission" date="2019-10" db="EMBL/GenBank/DDBJ databases">
        <title>A soil myxobacterium in the family Polyangiaceae.</title>
        <authorList>
            <person name="Li Y."/>
            <person name="Wang J."/>
        </authorList>
    </citation>
    <scope>NUCLEOTIDE SEQUENCE [LARGE SCALE GENOMIC DNA]</scope>
    <source>
        <strain evidence="6 7">DSM 14734</strain>
    </source>
</reference>
<feature type="region of interest" description="Disordered" evidence="4">
    <location>
        <begin position="523"/>
        <end position="544"/>
    </location>
</feature>
<keyword evidence="7" id="KW-1185">Reference proteome</keyword>
<dbReference type="FunFam" id="2.30.38.10:FF:000001">
    <property type="entry name" value="Non-ribosomal peptide synthetase PvdI"/>
    <property type="match status" value="1"/>
</dbReference>
<dbReference type="InterPro" id="IPR020845">
    <property type="entry name" value="AMP-binding_CS"/>
</dbReference>
<dbReference type="PANTHER" id="PTHR44845:SF6">
    <property type="entry name" value="BETA-ALANINE-ACTIVATING ENZYME"/>
    <property type="match status" value="1"/>
</dbReference>
<comment type="caution">
    <text evidence="6">The sequence shown here is derived from an EMBL/GenBank/DDBJ whole genome shotgun (WGS) entry which is preliminary data.</text>
</comment>
<dbReference type="CDD" id="cd12117">
    <property type="entry name" value="A_NRPS_Srf_like"/>
    <property type="match status" value="1"/>
</dbReference>
<proteinExistence type="predicted"/>
<organism evidence="6 7">
    <name type="scientific">Polyangium spumosum</name>
    <dbReference type="NCBI Taxonomy" id="889282"/>
    <lineage>
        <taxon>Bacteria</taxon>
        <taxon>Pseudomonadati</taxon>
        <taxon>Myxococcota</taxon>
        <taxon>Polyangia</taxon>
        <taxon>Polyangiales</taxon>
        <taxon>Polyangiaceae</taxon>
        <taxon>Polyangium</taxon>
    </lineage>
</organism>
<evidence type="ECO:0000256" key="4">
    <source>
        <dbReference type="SAM" id="MobiDB-lite"/>
    </source>
</evidence>
<dbReference type="InterPro" id="IPR025110">
    <property type="entry name" value="AMP-bd_C"/>
</dbReference>
<dbReference type="PROSITE" id="PS00455">
    <property type="entry name" value="AMP_BINDING"/>
    <property type="match status" value="1"/>
</dbReference>
<dbReference type="Gene3D" id="2.30.38.10">
    <property type="entry name" value="Luciferase, Domain 3"/>
    <property type="match status" value="1"/>
</dbReference>
<dbReference type="FunFam" id="3.30.300.30:FF:000010">
    <property type="entry name" value="Enterobactin synthetase component F"/>
    <property type="match status" value="1"/>
</dbReference>
<dbReference type="Gene3D" id="3.40.50.980">
    <property type="match status" value="2"/>
</dbReference>
<dbReference type="Gene3D" id="1.10.1200.10">
    <property type="entry name" value="ACP-like"/>
    <property type="match status" value="1"/>
</dbReference>
<evidence type="ECO:0000313" key="6">
    <source>
        <dbReference type="EMBL" id="MRG95042.1"/>
    </source>
</evidence>
<dbReference type="Gene3D" id="3.40.50.720">
    <property type="entry name" value="NAD(P)-binding Rossmann-like Domain"/>
    <property type="match status" value="1"/>
</dbReference>
<dbReference type="FunFam" id="3.40.50.980:FF:000001">
    <property type="entry name" value="Non-ribosomal peptide synthetase"/>
    <property type="match status" value="1"/>
</dbReference>
<dbReference type="GO" id="GO:0043041">
    <property type="term" value="P:amino acid activation for nonribosomal peptide biosynthetic process"/>
    <property type="evidence" value="ECO:0007669"/>
    <property type="project" value="UniProtKB-ARBA"/>
</dbReference>
<dbReference type="FunFam" id="3.40.50.980:FF:000002">
    <property type="entry name" value="Enterobactin synthetase component F"/>
    <property type="match status" value="1"/>
</dbReference>
<name>A0A6N7PS93_9BACT</name>
<feature type="domain" description="Carrier" evidence="5">
    <location>
        <begin position="542"/>
        <end position="617"/>
    </location>
</feature>
<dbReference type="SUPFAM" id="SSF47336">
    <property type="entry name" value="ACP-like"/>
    <property type="match status" value="1"/>
</dbReference>
<dbReference type="InterPro" id="IPR000873">
    <property type="entry name" value="AMP-dep_synth/lig_dom"/>
</dbReference>
<comment type="cofactor">
    <cofactor evidence="1">
        <name>pantetheine 4'-phosphate</name>
        <dbReference type="ChEBI" id="CHEBI:47942"/>
    </cofactor>
</comment>
<dbReference type="InterPro" id="IPR013120">
    <property type="entry name" value="FAR_NAD-bd"/>
</dbReference>
<feature type="compositionally biased region" description="Basic and acidic residues" evidence="4">
    <location>
        <begin position="523"/>
        <end position="532"/>
    </location>
</feature>
<evidence type="ECO:0000256" key="3">
    <source>
        <dbReference type="ARBA" id="ARBA00022553"/>
    </source>
</evidence>
<dbReference type="InterPro" id="IPR036291">
    <property type="entry name" value="NAD(P)-bd_dom_sf"/>
</dbReference>
<dbReference type="Pfam" id="PF00550">
    <property type="entry name" value="PP-binding"/>
    <property type="match status" value="1"/>
</dbReference>
<feature type="region of interest" description="Disordered" evidence="4">
    <location>
        <begin position="150"/>
        <end position="177"/>
    </location>
</feature>
<dbReference type="Proteomes" id="UP000440224">
    <property type="component" value="Unassembled WGS sequence"/>
</dbReference>
<dbReference type="PANTHER" id="PTHR44845">
    <property type="entry name" value="CARRIER DOMAIN-CONTAINING PROTEIN"/>
    <property type="match status" value="1"/>
</dbReference>
<dbReference type="PROSITE" id="PS50075">
    <property type="entry name" value="CARRIER"/>
    <property type="match status" value="1"/>
</dbReference>
<feature type="region of interest" description="Disordered" evidence="4">
    <location>
        <begin position="1026"/>
        <end position="1053"/>
    </location>
</feature>
<dbReference type="Pfam" id="PF07993">
    <property type="entry name" value="NAD_binding_4"/>
    <property type="match status" value="1"/>
</dbReference>
<evidence type="ECO:0000259" key="5">
    <source>
        <dbReference type="PROSITE" id="PS50075"/>
    </source>
</evidence>
<dbReference type="Pfam" id="PF13193">
    <property type="entry name" value="AMP-binding_C"/>
    <property type="match status" value="1"/>
</dbReference>
<dbReference type="SUPFAM" id="SSF51735">
    <property type="entry name" value="NAD(P)-binding Rossmann-fold domains"/>
    <property type="match status" value="1"/>
</dbReference>